<evidence type="ECO:0000313" key="1">
    <source>
        <dbReference type="EMBL" id="CAA7603236.1"/>
    </source>
</evidence>
<dbReference type="Proteomes" id="UP000836597">
    <property type="component" value="Chromosome"/>
</dbReference>
<reference evidence="3" key="1">
    <citation type="submission" date="2014-11" db="EMBL/GenBank/DDBJ databases">
        <authorList>
            <person name="Hornung B.V."/>
        </authorList>
    </citation>
    <scope>NUCLEOTIDE SEQUENCE</scope>
    <source>
        <strain evidence="3">INE</strain>
    </source>
</reference>
<gene>
    <name evidence="3" type="ORF">DEACI_0495</name>
    <name evidence="1" type="ORF">DEACI_4059</name>
    <name evidence="2" type="ORF">DEACI_4096</name>
</gene>
<dbReference type="EMBL" id="LR746496">
    <property type="protein sequence ID" value="CAA7603273.1"/>
    <property type="molecule type" value="Genomic_DNA"/>
</dbReference>
<keyword evidence="4" id="KW-1185">Reference proteome</keyword>
<proteinExistence type="predicted"/>
<dbReference type="KEGG" id="aacx:DEACI_4059"/>
<dbReference type="AlphaFoldDB" id="A0A8S0VYQ2"/>
<organism evidence="2">
    <name type="scientific">Acididesulfobacillus acetoxydans</name>
    <dbReference type="NCBI Taxonomy" id="1561005"/>
    <lineage>
        <taxon>Bacteria</taxon>
        <taxon>Bacillati</taxon>
        <taxon>Bacillota</taxon>
        <taxon>Clostridia</taxon>
        <taxon>Eubacteriales</taxon>
        <taxon>Peptococcaceae</taxon>
        <taxon>Acididesulfobacillus</taxon>
    </lineage>
</organism>
<evidence type="ECO:0000313" key="4">
    <source>
        <dbReference type="Proteomes" id="UP001071230"/>
    </source>
</evidence>
<dbReference type="Proteomes" id="UP001071230">
    <property type="component" value="Unassembled WGS sequence"/>
</dbReference>
<sequence length="41" mass="4681">MPNLDIPENIISALASSRQAYEEGIVHYRAQTVQRRLNNVL</sequence>
<dbReference type="RefSeq" id="WP_261486067.1">
    <property type="nucleotide sequence ID" value="NZ_CDGJ01000012.1"/>
</dbReference>
<protein>
    <submittedName>
        <fullName evidence="2">Uncharacterized protein</fullName>
    </submittedName>
</protein>
<evidence type="ECO:0000313" key="3">
    <source>
        <dbReference type="EMBL" id="CEJ06049.1"/>
    </source>
</evidence>
<reference evidence="2" key="2">
    <citation type="submission" date="2020-01" db="EMBL/GenBank/DDBJ databases">
        <authorList>
            <person name="Hornung B."/>
        </authorList>
    </citation>
    <scope>NUCLEOTIDE SEQUENCE</scope>
    <source>
        <strain evidence="2">PacBioINE</strain>
    </source>
</reference>
<evidence type="ECO:0000313" key="2">
    <source>
        <dbReference type="EMBL" id="CAA7603273.1"/>
    </source>
</evidence>
<accession>A0A8S0VYQ2</accession>
<dbReference type="EMBL" id="LR746496">
    <property type="protein sequence ID" value="CAA7603236.1"/>
    <property type="molecule type" value="Genomic_DNA"/>
</dbReference>
<name>A0A8S0VYQ2_9FIRM</name>
<dbReference type="EMBL" id="CDGJ01000012">
    <property type="protein sequence ID" value="CEJ06049.1"/>
    <property type="molecule type" value="Genomic_DNA"/>
</dbReference>
<dbReference type="KEGG" id="aacx:DEACI_4096"/>